<feature type="region of interest" description="Disordered" evidence="1">
    <location>
        <begin position="108"/>
        <end position="131"/>
    </location>
</feature>
<dbReference type="InterPro" id="IPR006311">
    <property type="entry name" value="TAT_signal"/>
</dbReference>
<sequence length="197" mass="19227">MGINRRNVLIGLGAIVGGGGALVGTGAFSTVSAQRSVTANTAGDGSAYLEIESASDYIVDDGTTNQLEISLTADGNTTTDSGFNDEAITTIEGIVTITNNAASGSGTAPTIDVGLSNSDPGATPPSTPTSGEATVTVADGNGQEAKVTFYLGAVGSSPGAATLTPGESVDVDVEIDTTGNNAAPASDQGLTIIAVSQ</sequence>
<comment type="caution">
    <text evidence="2">The sequence shown here is derived from an EMBL/GenBank/DDBJ whole genome shotgun (WGS) entry which is preliminary data.</text>
</comment>
<dbReference type="RefSeq" id="WP_390221959.1">
    <property type="nucleotide sequence ID" value="NZ_JBHTAA010000001.1"/>
</dbReference>
<dbReference type="EMBL" id="JBHTAA010000001">
    <property type="protein sequence ID" value="MFC7202663.1"/>
    <property type="molecule type" value="Genomic_DNA"/>
</dbReference>
<evidence type="ECO:0000313" key="2">
    <source>
        <dbReference type="EMBL" id="MFC7202663.1"/>
    </source>
</evidence>
<keyword evidence="3" id="KW-1185">Reference proteome</keyword>
<evidence type="ECO:0000313" key="3">
    <source>
        <dbReference type="Proteomes" id="UP001596481"/>
    </source>
</evidence>
<dbReference type="Proteomes" id="UP001596481">
    <property type="component" value="Unassembled WGS sequence"/>
</dbReference>
<reference evidence="2 3" key="1">
    <citation type="journal article" date="2019" name="Int. J. Syst. Evol. Microbiol.">
        <title>The Global Catalogue of Microorganisms (GCM) 10K type strain sequencing project: providing services to taxonomists for standard genome sequencing and annotation.</title>
        <authorList>
            <consortium name="The Broad Institute Genomics Platform"/>
            <consortium name="The Broad Institute Genome Sequencing Center for Infectious Disease"/>
            <person name="Wu L."/>
            <person name="Ma J."/>
        </authorList>
    </citation>
    <scope>NUCLEOTIDE SEQUENCE [LARGE SCALE GENOMIC DNA]</scope>
    <source>
        <strain evidence="2 3">DSM 29988</strain>
    </source>
</reference>
<accession>A0ABD5ZBX6</accession>
<proteinExistence type="predicted"/>
<dbReference type="PROSITE" id="PS51318">
    <property type="entry name" value="TAT"/>
    <property type="match status" value="1"/>
</dbReference>
<organism evidence="2 3">
    <name type="scientific">Haloferax namakaokahaiae</name>
    <dbReference type="NCBI Taxonomy" id="1748331"/>
    <lineage>
        <taxon>Archaea</taxon>
        <taxon>Methanobacteriati</taxon>
        <taxon>Methanobacteriota</taxon>
        <taxon>Stenosarchaea group</taxon>
        <taxon>Halobacteria</taxon>
        <taxon>Halobacteriales</taxon>
        <taxon>Haloferacaceae</taxon>
        <taxon>Haloferax</taxon>
    </lineage>
</organism>
<dbReference type="AlphaFoldDB" id="A0ABD5ZBX6"/>
<evidence type="ECO:0008006" key="4">
    <source>
        <dbReference type="Google" id="ProtNLM"/>
    </source>
</evidence>
<gene>
    <name evidence="2" type="ORF">ACFQJC_03995</name>
</gene>
<name>A0ABD5ZBX6_9EURY</name>
<protein>
    <recommendedName>
        <fullName evidence="4">DUF1102 domain-containing protein</fullName>
    </recommendedName>
</protein>
<evidence type="ECO:0000256" key="1">
    <source>
        <dbReference type="SAM" id="MobiDB-lite"/>
    </source>
</evidence>